<feature type="chain" id="PRO_5012585317" evidence="1">
    <location>
        <begin position="21"/>
        <end position="336"/>
    </location>
</feature>
<organism evidence="2 3">
    <name type="scientific">SAR86 cluster bacterium</name>
    <dbReference type="NCBI Taxonomy" id="2030880"/>
    <lineage>
        <taxon>Bacteria</taxon>
        <taxon>Pseudomonadati</taxon>
        <taxon>Pseudomonadota</taxon>
        <taxon>Gammaproteobacteria</taxon>
        <taxon>SAR86 cluster</taxon>
    </lineage>
</organism>
<dbReference type="PANTHER" id="PTHR47197:SF3">
    <property type="entry name" value="DIHYDRO-HEME D1 DEHYDROGENASE"/>
    <property type="match status" value="1"/>
</dbReference>
<dbReference type="InterPro" id="IPR015943">
    <property type="entry name" value="WD40/YVTN_repeat-like_dom_sf"/>
</dbReference>
<sequence>MVKLGRCIVFLACMSITAQAAAQSPGDLKGTLIVLNKNGHNASFIDLGSGEMLATLPTGQGPHELIVTDDGRWAIGTDYAGGNSLTVFDVENLEVEKTINLDKYPRPHGILFLPGQEEVIVTSELSSSLVIVNFRTGEVVRTIDTNQNGSHMVAVSEDGRVAYTSNGNSNSVSVIDIPGGQFIKAIDVPKRPEAISTNKSGSEIWVGSNDESVVSIISPQDESVIAQWSGFEWPYRILLTDDERYAIMPDLGNGKLRFFDVVSRTELGSIDLRQASPQGVTLYSDDRTLFLSLSAENKVLVIDIESREVLGEYLTGEAPDGIAYSPLVLRKTIVYQ</sequence>
<dbReference type="Gene3D" id="2.130.10.10">
    <property type="entry name" value="YVTN repeat-like/Quinoprotein amine dehydrogenase"/>
    <property type="match status" value="2"/>
</dbReference>
<evidence type="ECO:0000256" key="1">
    <source>
        <dbReference type="SAM" id="SignalP"/>
    </source>
</evidence>
<comment type="caution">
    <text evidence="2">The sequence shown here is derived from an EMBL/GenBank/DDBJ whole genome shotgun (WGS) entry which is preliminary data.</text>
</comment>
<accession>A0A2A5B8W2</accession>
<dbReference type="Pfam" id="PF02239">
    <property type="entry name" value="Cytochrom_D1"/>
    <property type="match status" value="1"/>
</dbReference>
<name>A0A2A5B8W2_9GAMM</name>
<dbReference type="SUPFAM" id="SSF51004">
    <property type="entry name" value="C-terminal (heme d1) domain of cytochrome cd1-nitrite reductase"/>
    <property type="match status" value="1"/>
</dbReference>
<dbReference type="Proteomes" id="UP000218327">
    <property type="component" value="Unassembled WGS sequence"/>
</dbReference>
<dbReference type="AlphaFoldDB" id="A0A2A5B8W2"/>
<gene>
    <name evidence="2" type="ORF">COA96_02265</name>
</gene>
<dbReference type="PANTHER" id="PTHR47197">
    <property type="entry name" value="PROTEIN NIRF"/>
    <property type="match status" value="1"/>
</dbReference>
<keyword evidence="1" id="KW-0732">Signal</keyword>
<feature type="signal peptide" evidence="1">
    <location>
        <begin position="1"/>
        <end position="20"/>
    </location>
</feature>
<protein>
    <submittedName>
        <fullName evidence="2">Uncharacterized protein</fullName>
    </submittedName>
</protein>
<dbReference type="EMBL" id="NVVJ01000004">
    <property type="protein sequence ID" value="PCJ28007.1"/>
    <property type="molecule type" value="Genomic_DNA"/>
</dbReference>
<proteinExistence type="predicted"/>
<reference evidence="3" key="1">
    <citation type="submission" date="2017-08" db="EMBL/GenBank/DDBJ databases">
        <title>A dynamic microbial community with high functional redundancy inhabits the cold, oxic subseafloor aquifer.</title>
        <authorList>
            <person name="Tully B.J."/>
            <person name="Wheat C.G."/>
            <person name="Glazer B.T."/>
            <person name="Huber J.A."/>
        </authorList>
    </citation>
    <scope>NUCLEOTIDE SEQUENCE [LARGE SCALE GENOMIC DNA]</scope>
</reference>
<evidence type="ECO:0000313" key="2">
    <source>
        <dbReference type="EMBL" id="PCJ28007.1"/>
    </source>
</evidence>
<evidence type="ECO:0000313" key="3">
    <source>
        <dbReference type="Proteomes" id="UP000218327"/>
    </source>
</evidence>
<dbReference type="InterPro" id="IPR051200">
    <property type="entry name" value="Host-pathogen_enzymatic-act"/>
</dbReference>
<dbReference type="InterPro" id="IPR011048">
    <property type="entry name" value="Haem_d1_sf"/>
</dbReference>